<evidence type="ECO:0000313" key="2">
    <source>
        <dbReference type="Proteomes" id="UP001549184"/>
    </source>
</evidence>
<name>A0ABV2JN98_9GAMM</name>
<protein>
    <submittedName>
        <fullName evidence="1">Uncharacterized protein</fullName>
    </submittedName>
</protein>
<gene>
    <name evidence="1" type="ORF">ABIC75_000003</name>
</gene>
<reference evidence="1 2" key="1">
    <citation type="submission" date="2024-06" db="EMBL/GenBank/DDBJ databases">
        <title>Sorghum-associated microbial communities from plants grown in Nebraska, USA.</title>
        <authorList>
            <person name="Schachtman D."/>
        </authorList>
    </citation>
    <scope>NUCLEOTIDE SEQUENCE [LARGE SCALE GENOMIC DNA]</scope>
    <source>
        <strain evidence="1 2">1073</strain>
    </source>
</reference>
<organism evidence="1 2">
    <name type="scientific">Dyella japonica</name>
    <dbReference type="NCBI Taxonomy" id="231455"/>
    <lineage>
        <taxon>Bacteria</taxon>
        <taxon>Pseudomonadati</taxon>
        <taxon>Pseudomonadota</taxon>
        <taxon>Gammaproteobacteria</taxon>
        <taxon>Lysobacterales</taxon>
        <taxon>Rhodanobacteraceae</taxon>
        <taxon>Dyella</taxon>
    </lineage>
</organism>
<keyword evidence="2" id="KW-1185">Reference proteome</keyword>
<comment type="caution">
    <text evidence="1">The sequence shown here is derived from an EMBL/GenBank/DDBJ whole genome shotgun (WGS) entry which is preliminary data.</text>
</comment>
<dbReference type="Proteomes" id="UP001549184">
    <property type="component" value="Unassembled WGS sequence"/>
</dbReference>
<dbReference type="RefSeq" id="WP_354011814.1">
    <property type="nucleotide sequence ID" value="NZ_JBEPMU010000001.1"/>
</dbReference>
<dbReference type="EMBL" id="JBEPMU010000001">
    <property type="protein sequence ID" value="MET3650301.1"/>
    <property type="molecule type" value="Genomic_DNA"/>
</dbReference>
<accession>A0ABV2JN98</accession>
<evidence type="ECO:0000313" key="1">
    <source>
        <dbReference type="EMBL" id="MET3650301.1"/>
    </source>
</evidence>
<proteinExistence type="predicted"/>
<sequence length="96" mass="10936">MNQENNELLCKAYPELYGDYFAFACPDSWAPLLHHFSSKLLKHARAAGLALTVTDIKEKRNELRIYVDGTDAEADRIIEDAEQQSLHVPAEEHHQS</sequence>